<dbReference type="AlphaFoldDB" id="A0A7R9MMB6"/>
<keyword evidence="3" id="KW-1185">Reference proteome</keyword>
<organism evidence="2">
    <name type="scientific">Oppiella nova</name>
    <dbReference type="NCBI Taxonomy" id="334625"/>
    <lineage>
        <taxon>Eukaryota</taxon>
        <taxon>Metazoa</taxon>
        <taxon>Ecdysozoa</taxon>
        <taxon>Arthropoda</taxon>
        <taxon>Chelicerata</taxon>
        <taxon>Arachnida</taxon>
        <taxon>Acari</taxon>
        <taxon>Acariformes</taxon>
        <taxon>Sarcoptiformes</taxon>
        <taxon>Oribatida</taxon>
        <taxon>Brachypylina</taxon>
        <taxon>Oppioidea</taxon>
        <taxon>Oppiidae</taxon>
        <taxon>Oppiella</taxon>
    </lineage>
</organism>
<sequence length="94" mass="10424">MAKMNQQLICVLVIVLVLTCAYQCSVTYRVIRQDPNKTEAAIDIREQSLYWTIVLRFSNKVRLKVNKGGSVLSSSPEGNIYILAGNPIGPGQNL</sequence>
<dbReference type="EMBL" id="CAJPVJ010029705">
    <property type="protein sequence ID" value="CAG2180005.1"/>
    <property type="molecule type" value="Genomic_DNA"/>
</dbReference>
<protein>
    <submittedName>
        <fullName evidence="2">Uncharacterized protein</fullName>
    </submittedName>
</protein>
<accession>A0A7R9MMB6</accession>
<feature type="signal peptide" evidence="1">
    <location>
        <begin position="1"/>
        <end position="21"/>
    </location>
</feature>
<name>A0A7R9MMB6_9ACAR</name>
<feature type="non-terminal residue" evidence="2">
    <location>
        <position position="1"/>
    </location>
</feature>
<keyword evidence="1" id="KW-0732">Signal</keyword>
<evidence type="ECO:0000313" key="3">
    <source>
        <dbReference type="Proteomes" id="UP000728032"/>
    </source>
</evidence>
<gene>
    <name evidence="2" type="ORF">ONB1V03_LOCUS19428</name>
</gene>
<proteinExistence type="predicted"/>
<feature type="chain" id="PRO_5036211568" evidence="1">
    <location>
        <begin position="22"/>
        <end position="94"/>
    </location>
</feature>
<dbReference type="OrthoDB" id="10362177at2759"/>
<evidence type="ECO:0000256" key="1">
    <source>
        <dbReference type="SAM" id="SignalP"/>
    </source>
</evidence>
<dbReference type="Proteomes" id="UP000728032">
    <property type="component" value="Unassembled WGS sequence"/>
</dbReference>
<reference evidence="2" key="1">
    <citation type="submission" date="2020-11" db="EMBL/GenBank/DDBJ databases">
        <authorList>
            <person name="Tran Van P."/>
        </authorList>
    </citation>
    <scope>NUCLEOTIDE SEQUENCE</scope>
</reference>
<dbReference type="EMBL" id="OC944530">
    <property type="protein sequence ID" value="CAD7662868.1"/>
    <property type="molecule type" value="Genomic_DNA"/>
</dbReference>
<evidence type="ECO:0000313" key="2">
    <source>
        <dbReference type="EMBL" id="CAD7662868.1"/>
    </source>
</evidence>